<name>A0A2K9P2C9_9FIRM</name>
<comment type="pathway">
    <text evidence="1 7 8">Cofactor biosynthesis; NAD(+) biosynthesis; NAD(+) from deamido-NAD(+) (L-Gln route): step 1/1.</text>
</comment>
<dbReference type="CDD" id="cd00553">
    <property type="entry name" value="NAD_synthase"/>
    <property type="match status" value="1"/>
</dbReference>
<dbReference type="Gene3D" id="3.60.110.10">
    <property type="entry name" value="Carbon-nitrogen hydrolase"/>
    <property type="match status" value="1"/>
</dbReference>
<dbReference type="InterPro" id="IPR003010">
    <property type="entry name" value="C-N_Hydrolase"/>
</dbReference>
<dbReference type="GO" id="GO:0009435">
    <property type="term" value="P:NAD+ biosynthetic process"/>
    <property type="evidence" value="ECO:0007669"/>
    <property type="project" value="UniProtKB-UniRule"/>
</dbReference>
<evidence type="ECO:0000256" key="1">
    <source>
        <dbReference type="ARBA" id="ARBA00005188"/>
    </source>
</evidence>
<dbReference type="AlphaFoldDB" id="A0A2K9P2C9"/>
<comment type="similarity">
    <text evidence="9">Belongs to the NAD synthetase family.</text>
</comment>
<dbReference type="GO" id="GO:0004359">
    <property type="term" value="F:glutaminase activity"/>
    <property type="evidence" value="ECO:0007669"/>
    <property type="project" value="InterPro"/>
</dbReference>
<dbReference type="PIRSF" id="PIRSF006630">
    <property type="entry name" value="NADS_GAT"/>
    <property type="match status" value="1"/>
</dbReference>
<dbReference type="KEGG" id="mpec:B9O19_01261"/>
<organism evidence="11 12">
    <name type="scientific">Monoglobus pectinilyticus</name>
    <dbReference type="NCBI Taxonomy" id="1981510"/>
    <lineage>
        <taxon>Bacteria</taxon>
        <taxon>Bacillati</taxon>
        <taxon>Bacillota</taxon>
        <taxon>Clostridia</taxon>
        <taxon>Monoglobales</taxon>
        <taxon>Monoglobaceae</taxon>
        <taxon>Monoglobus</taxon>
    </lineage>
</organism>
<keyword evidence="4 7" id="KW-0547">Nucleotide-binding</keyword>
<comment type="function">
    <text evidence="7">Catalyzes the ATP-dependent amidation of deamido-NAD to form NAD. Uses L-glutamine as a nitrogen source.</text>
</comment>
<feature type="binding site" evidence="7">
    <location>
        <begin position="469"/>
        <end position="472"/>
    </location>
    <ligand>
        <name>deamido-NAD(+)</name>
        <dbReference type="ChEBI" id="CHEBI:58437"/>
        <note>ligand shared between two neighboring subunits</note>
    </ligand>
</feature>
<dbReference type="NCBIfam" id="NF002730">
    <property type="entry name" value="PRK02628.1"/>
    <property type="match status" value="1"/>
</dbReference>
<dbReference type="GO" id="GO:0005737">
    <property type="term" value="C:cytoplasm"/>
    <property type="evidence" value="ECO:0007669"/>
    <property type="project" value="InterPro"/>
</dbReference>
<feature type="binding site" evidence="7">
    <location>
        <position position="121"/>
    </location>
    <ligand>
        <name>L-glutamine</name>
        <dbReference type="ChEBI" id="CHEBI:58359"/>
    </ligand>
</feature>
<dbReference type="CDD" id="cd07570">
    <property type="entry name" value="GAT_Gln-NAD-synth"/>
    <property type="match status" value="1"/>
</dbReference>
<keyword evidence="6 7" id="KW-0520">NAD</keyword>
<comment type="similarity">
    <text evidence="2 7 8">In the C-terminal section; belongs to the NAD synthetase family.</text>
</comment>
<dbReference type="Gene3D" id="1.10.10.1140">
    <property type="entry name" value="Glutamine-dependent NAD+ synthetase, C-terminal domain"/>
    <property type="match status" value="1"/>
</dbReference>
<dbReference type="InterPro" id="IPR022310">
    <property type="entry name" value="NAD/GMP_synthase"/>
</dbReference>
<feature type="binding site" evidence="7">
    <location>
        <position position="435"/>
    </location>
    <ligand>
        <name>deamido-NAD(+)</name>
        <dbReference type="ChEBI" id="CHEBI:58437"/>
        <note>ligand shared between two neighboring subunits</note>
    </ligand>
</feature>
<dbReference type="RefSeq" id="WP_102365630.1">
    <property type="nucleotide sequence ID" value="NZ_CP020991.1"/>
</dbReference>
<dbReference type="OrthoDB" id="9803818at2"/>
<dbReference type="HAMAP" id="MF_02090">
    <property type="entry name" value="NadE_glutamine_dep"/>
    <property type="match status" value="1"/>
</dbReference>
<dbReference type="GO" id="GO:0005524">
    <property type="term" value="F:ATP binding"/>
    <property type="evidence" value="ECO:0007669"/>
    <property type="project" value="UniProtKB-UniRule"/>
</dbReference>
<dbReference type="Proteomes" id="UP000235589">
    <property type="component" value="Chromosome"/>
</dbReference>
<reference evidence="11 12" key="1">
    <citation type="submission" date="2017-04" db="EMBL/GenBank/DDBJ databases">
        <title>Monoglobus pectinilyticus 14 draft genome.</title>
        <authorList>
            <person name="Kim C."/>
            <person name="Rosendale D.I."/>
            <person name="Kelly W.J."/>
            <person name="Tannock G.W."/>
            <person name="Patchett M.L."/>
            <person name="Jordens J.Z."/>
        </authorList>
    </citation>
    <scope>NUCLEOTIDE SEQUENCE [LARGE SCALE GENOMIC DNA]</scope>
    <source>
        <strain evidence="11 12">14</strain>
    </source>
</reference>
<dbReference type="InterPro" id="IPR014729">
    <property type="entry name" value="Rossmann-like_a/b/a_fold"/>
</dbReference>
<dbReference type="NCBIfam" id="TIGR00552">
    <property type="entry name" value="nadE"/>
    <property type="match status" value="1"/>
</dbReference>
<dbReference type="PANTHER" id="PTHR23090:SF9">
    <property type="entry name" value="GLUTAMINE-DEPENDENT NAD(+) SYNTHETASE"/>
    <property type="match status" value="1"/>
</dbReference>
<keyword evidence="12" id="KW-1185">Reference proteome</keyword>
<sequence length="626" mass="69870">MKDGFIKVAAATPRIKVGDTNFNAKQIIENVKEAASHGAKLITFPELCVTAYTCGDLFMQDALIKNALKSVFEIADATVNLDILIAVGLPLAIESKLYNAAAIIKDGDILGFVTKSHLPNYSEFYEARHFNTLDSNTTVRIGCKDYFAGPKLIFCAEYPSDFKVGVEICEDLWVTNPPSGYLSENGASIILNLSASDEVISKAEYRRKLVTSQSARALCGYVYADAGDGESTTDLVFSGHNLIAENGSLLTESTLFNNGIIYSDIDINRIMLERRKMTTYTEKFDNEYQKIYFSTAVNDAELERRFDPHPFVPKNTADLNERCELIFTMQAEGLRKRLQHIGCNTVTIGISGGLDSTLALLVAAKAFEMLRISFRGIKAVTMPCFGTTDRTYNNAKKLIEYIGAELVEIPINESVTQHLKDIGADINNHNTTYENAQARERTQVLMDYSNETGGIVVGTGDLSELALGWATYNGDHMSMYGVNASIPKTLVKYLVKHVADISDHKLKFTLYDILETPVSPELLPSEDGNISQQTESLVGPYELHDFFLFYFLRFGFTKSKIYRMAKAAFDGTYSDNIIKKWLDVFYKRFYQNQFKRSCLPDGPKVGTVSLSPRGDWRMPSDSEIIF</sequence>
<protein>
    <recommendedName>
        <fullName evidence="7 8">Glutamine-dependent NAD(+) synthetase</fullName>
        <ecNumber evidence="7 8">6.3.5.1</ecNumber>
    </recommendedName>
    <alternativeName>
        <fullName evidence="7 8">NAD(+) synthase [glutamine-hydrolyzing]</fullName>
    </alternativeName>
</protein>
<evidence type="ECO:0000256" key="6">
    <source>
        <dbReference type="ARBA" id="ARBA00023027"/>
    </source>
</evidence>
<feature type="active site" description="Nucleophile; for glutaminase activity" evidence="7">
    <location>
        <position position="169"/>
    </location>
</feature>
<keyword evidence="3 7" id="KW-0436">Ligase</keyword>
<accession>A0A2K9P2C9</accession>
<feature type="active site" description="For glutaminase activity" evidence="7">
    <location>
        <position position="115"/>
    </location>
</feature>
<evidence type="ECO:0000256" key="7">
    <source>
        <dbReference type="HAMAP-Rule" id="MF_02090"/>
    </source>
</evidence>
<dbReference type="UniPathway" id="UPA00253">
    <property type="reaction ID" value="UER00334"/>
</dbReference>
<dbReference type="Pfam" id="PF02540">
    <property type="entry name" value="NAD_synthase"/>
    <property type="match status" value="1"/>
</dbReference>
<evidence type="ECO:0000256" key="2">
    <source>
        <dbReference type="ARBA" id="ARBA00007145"/>
    </source>
</evidence>
<dbReference type="SUPFAM" id="SSF56317">
    <property type="entry name" value="Carbon-nitrogen hydrolase"/>
    <property type="match status" value="1"/>
</dbReference>
<evidence type="ECO:0000313" key="11">
    <source>
        <dbReference type="EMBL" id="AUO19422.1"/>
    </source>
</evidence>
<dbReference type="GeneID" id="98062663"/>
<evidence type="ECO:0000256" key="3">
    <source>
        <dbReference type="ARBA" id="ARBA00022598"/>
    </source>
</evidence>
<keyword evidence="5 7" id="KW-0067">ATP-binding</keyword>
<comment type="catalytic activity">
    <reaction evidence="7 8">
        <text>deamido-NAD(+) + L-glutamine + ATP + H2O = L-glutamate + AMP + diphosphate + NAD(+) + H(+)</text>
        <dbReference type="Rhea" id="RHEA:24384"/>
        <dbReference type="ChEBI" id="CHEBI:15377"/>
        <dbReference type="ChEBI" id="CHEBI:15378"/>
        <dbReference type="ChEBI" id="CHEBI:29985"/>
        <dbReference type="ChEBI" id="CHEBI:30616"/>
        <dbReference type="ChEBI" id="CHEBI:33019"/>
        <dbReference type="ChEBI" id="CHEBI:57540"/>
        <dbReference type="ChEBI" id="CHEBI:58359"/>
        <dbReference type="ChEBI" id="CHEBI:58437"/>
        <dbReference type="ChEBI" id="CHEBI:456215"/>
        <dbReference type="EC" id="6.3.5.1"/>
    </reaction>
</comment>
<gene>
    <name evidence="7" type="primary">nadE</name>
    <name evidence="11" type="ORF">B9O19_01261</name>
</gene>
<dbReference type="GO" id="GO:0008795">
    <property type="term" value="F:NAD+ synthase activity"/>
    <property type="evidence" value="ECO:0007669"/>
    <property type="project" value="UniProtKB-UniRule"/>
</dbReference>
<dbReference type="InterPro" id="IPR003694">
    <property type="entry name" value="NAD_synthase"/>
</dbReference>
<evidence type="ECO:0000256" key="9">
    <source>
        <dbReference type="RuleBase" id="RU003811"/>
    </source>
</evidence>
<dbReference type="InterPro" id="IPR041856">
    <property type="entry name" value="NAD+_synth_C"/>
</dbReference>
<feature type="binding site" evidence="7">
    <location>
        <position position="459"/>
    </location>
    <ligand>
        <name>ATP</name>
        <dbReference type="ChEBI" id="CHEBI:30616"/>
    </ligand>
</feature>
<feature type="binding site" evidence="7">
    <location>
        <begin position="349"/>
        <end position="356"/>
    </location>
    <ligand>
        <name>ATP</name>
        <dbReference type="ChEBI" id="CHEBI:30616"/>
    </ligand>
</feature>
<dbReference type="PROSITE" id="PS50263">
    <property type="entry name" value="CN_HYDROLASE"/>
    <property type="match status" value="1"/>
</dbReference>
<feature type="domain" description="CN hydrolase" evidence="10">
    <location>
        <begin position="6"/>
        <end position="267"/>
    </location>
</feature>
<feature type="binding site" evidence="7">
    <location>
        <position position="196"/>
    </location>
    <ligand>
        <name>L-glutamine</name>
        <dbReference type="ChEBI" id="CHEBI:58359"/>
    </ligand>
</feature>
<evidence type="ECO:0000259" key="10">
    <source>
        <dbReference type="PROSITE" id="PS50263"/>
    </source>
</evidence>
<dbReference type="InterPro" id="IPR036526">
    <property type="entry name" value="C-N_Hydrolase_sf"/>
</dbReference>
<dbReference type="EMBL" id="CP020991">
    <property type="protein sequence ID" value="AUO19422.1"/>
    <property type="molecule type" value="Genomic_DNA"/>
</dbReference>
<feature type="binding site" evidence="7">
    <location>
        <position position="595"/>
    </location>
    <ligand>
        <name>deamido-NAD(+)</name>
        <dbReference type="ChEBI" id="CHEBI:58437"/>
        <note>ligand shared between two neighboring subunits</note>
    </ligand>
</feature>
<feature type="active site" description="Proton acceptor; for glutaminase activity" evidence="7">
    <location>
        <position position="46"/>
    </location>
</feature>
<dbReference type="SUPFAM" id="SSF52402">
    <property type="entry name" value="Adenine nucleotide alpha hydrolases-like"/>
    <property type="match status" value="1"/>
</dbReference>
<dbReference type="EC" id="6.3.5.1" evidence="7 8"/>
<evidence type="ECO:0000256" key="8">
    <source>
        <dbReference type="PIRNR" id="PIRNR006630"/>
    </source>
</evidence>
<feature type="binding site" evidence="7">
    <location>
        <position position="202"/>
    </location>
    <ligand>
        <name>L-glutamine</name>
        <dbReference type="ChEBI" id="CHEBI:58359"/>
    </ligand>
</feature>
<dbReference type="GO" id="GO:0003952">
    <property type="term" value="F:NAD+ synthase (glutamine-hydrolyzing) activity"/>
    <property type="evidence" value="ECO:0007669"/>
    <property type="project" value="UniProtKB-UniRule"/>
</dbReference>
<evidence type="ECO:0000256" key="5">
    <source>
        <dbReference type="ARBA" id="ARBA00022840"/>
    </source>
</evidence>
<dbReference type="Pfam" id="PF00795">
    <property type="entry name" value="CN_hydrolase"/>
    <property type="match status" value="1"/>
</dbReference>
<dbReference type="PANTHER" id="PTHR23090">
    <property type="entry name" value="NH 3 /GLUTAMINE-DEPENDENT NAD + SYNTHETASE"/>
    <property type="match status" value="1"/>
</dbReference>
<evidence type="ECO:0000313" key="12">
    <source>
        <dbReference type="Proteomes" id="UP000235589"/>
    </source>
</evidence>
<dbReference type="Gene3D" id="3.40.50.620">
    <property type="entry name" value="HUPs"/>
    <property type="match status" value="1"/>
</dbReference>
<feature type="binding site" evidence="7">
    <location>
        <position position="464"/>
    </location>
    <ligand>
        <name>deamido-NAD(+)</name>
        <dbReference type="ChEBI" id="CHEBI:58437"/>
        <note>ligand shared between two neighboring subunits</note>
    </ligand>
</feature>
<evidence type="ECO:0000256" key="4">
    <source>
        <dbReference type="ARBA" id="ARBA00022741"/>
    </source>
</evidence>
<proteinExistence type="inferred from homology"/>
<dbReference type="InterPro" id="IPR014445">
    <property type="entry name" value="Gln-dep_NAD_synthase"/>
</dbReference>